<dbReference type="AlphaFoldDB" id="A0A6P7HC79"/>
<protein>
    <submittedName>
        <fullName evidence="1">Uncharacterized protein LOC114348984</fullName>
    </submittedName>
</protein>
<proteinExistence type="predicted"/>
<reference evidence="1" key="1">
    <citation type="submission" date="2025-08" db="UniProtKB">
        <authorList>
            <consortium name="RefSeq"/>
        </authorList>
    </citation>
    <scope>IDENTIFICATION</scope>
    <source>
        <tissue evidence="1">Whole insect</tissue>
    </source>
</reference>
<evidence type="ECO:0000313" key="1">
    <source>
        <dbReference type="RefSeq" id="XP_028155223.1"/>
    </source>
</evidence>
<dbReference type="RefSeq" id="XP_028155223.1">
    <property type="nucleotide sequence ID" value="XM_028299422.1"/>
</dbReference>
<organism evidence="1">
    <name type="scientific">Diabrotica virgifera virgifera</name>
    <name type="common">western corn rootworm</name>
    <dbReference type="NCBI Taxonomy" id="50390"/>
    <lineage>
        <taxon>Eukaryota</taxon>
        <taxon>Metazoa</taxon>
        <taxon>Ecdysozoa</taxon>
        <taxon>Arthropoda</taxon>
        <taxon>Hexapoda</taxon>
        <taxon>Insecta</taxon>
        <taxon>Pterygota</taxon>
        <taxon>Neoptera</taxon>
        <taxon>Endopterygota</taxon>
        <taxon>Coleoptera</taxon>
        <taxon>Polyphaga</taxon>
        <taxon>Cucujiformia</taxon>
        <taxon>Chrysomeloidea</taxon>
        <taxon>Chrysomelidae</taxon>
        <taxon>Galerucinae</taxon>
        <taxon>Diabroticina</taxon>
        <taxon>Diabroticites</taxon>
        <taxon>Diabrotica</taxon>
    </lineage>
</organism>
<accession>A0A6P7HC79</accession>
<name>A0A6P7HC79_DIAVI</name>
<sequence length="172" mass="19321">MVLENENQAMDEAVINPMDEAVINPLDVIPPHEAEDSDSASSNESFVFSVSTENLSDLEDCEVLDMDSPEAENKIMKVDDVNNVRFLSYESGQTVCMTKYYYVIDNESLCPSCFFETVSGVPSYVPAVHITEHSSRKADNLIACTCFCCNMNLYIYCLCKYCIICNNINLQQ</sequence>
<dbReference type="InParanoid" id="A0A6P7HC79"/>
<gene>
    <name evidence="1" type="primary">LOC114348984</name>
</gene>